<organism evidence="7 8">
    <name type="scientific">Papaver nudicaule</name>
    <name type="common">Iceland poppy</name>
    <dbReference type="NCBI Taxonomy" id="74823"/>
    <lineage>
        <taxon>Eukaryota</taxon>
        <taxon>Viridiplantae</taxon>
        <taxon>Streptophyta</taxon>
        <taxon>Embryophyta</taxon>
        <taxon>Tracheophyta</taxon>
        <taxon>Spermatophyta</taxon>
        <taxon>Magnoliopsida</taxon>
        <taxon>Ranunculales</taxon>
        <taxon>Papaveraceae</taxon>
        <taxon>Papaveroideae</taxon>
        <taxon>Papaver</taxon>
    </lineage>
</organism>
<dbReference type="Pfam" id="PF02365">
    <property type="entry name" value="NAM"/>
    <property type="match status" value="1"/>
</dbReference>
<keyword evidence="2" id="KW-0238">DNA-binding</keyword>
<keyword evidence="1" id="KW-0805">Transcription regulation</keyword>
<dbReference type="PANTHER" id="PTHR31719">
    <property type="entry name" value="NAC TRANSCRIPTION FACTOR 56"/>
    <property type="match status" value="1"/>
</dbReference>
<evidence type="ECO:0000256" key="5">
    <source>
        <dbReference type="SAM" id="MobiDB-lite"/>
    </source>
</evidence>
<dbReference type="GO" id="GO:0003677">
    <property type="term" value="F:DNA binding"/>
    <property type="evidence" value="ECO:0007669"/>
    <property type="project" value="UniProtKB-KW"/>
</dbReference>
<feature type="region of interest" description="Disordered" evidence="5">
    <location>
        <begin position="169"/>
        <end position="195"/>
    </location>
</feature>
<name>A0AA42B0F1_PAPNU</name>
<sequence>MGDNNNVRLPPGFRFNPTDQELILHFLHRKASLLPCVPDVIPDLDLYPYDPWDLNGTYVHSLYIRTWILLILCFESYMVLKQVSYMFSGKALAGDYNQWYFFSRRTSNRVSASGYWMPLDDNLVDEPILLPNDHKKTKVAGLKRYLGFYMAQGIKTNWVMHEYRLLDSRGRGSSSSSSSRSSKQRRPTDSSKWVVCRVFKQGGGSDGSYNGDDEDGTALSGMDEVFLSLDDLDDISLPYQ</sequence>
<dbReference type="Gene3D" id="2.170.150.80">
    <property type="entry name" value="NAC domain"/>
    <property type="match status" value="1"/>
</dbReference>
<evidence type="ECO:0000256" key="2">
    <source>
        <dbReference type="ARBA" id="ARBA00023125"/>
    </source>
</evidence>
<accession>A0AA42B0F1</accession>
<feature type="domain" description="NAC" evidence="6">
    <location>
        <begin position="9"/>
        <end position="201"/>
    </location>
</feature>
<dbReference type="AlphaFoldDB" id="A0AA42B0F1"/>
<gene>
    <name evidence="7" type="ORF">MKW94_020366</name>
</gene>
<dbReference type="PROSITE" id="PS51005">
    <property type="entry name" value="NAC"/>
    <property type="match status" value="1"/>
</dbReference>
<evidence type="ECO:0000259" key="6">
    <source>
        <dbReference type="PROSITE" id="PS51005"/>
    </source>
</evidence>
<dbReference type="InterPro" id="IPR036093">
    <property type="entry name" value="NAC_dom_sf"/>
</dbReference>
<dbReference type="GO" id="GO:0048731">
    <property type="term" value="P:system development"/>
    <property type="evidence" value="ECO:0007669"/>
    <property type="project" value="TreeGrafter"/>
</dbReference>
<dbReference type="SUPFAM" id="SSF101941">
    <property type="entry name" value="NAC domain"/>
    <property type="match status" value="2"/>
</dbReference>
<feature type="compositionally biased region" description="Low complexity" evidence="5">
    <location>
        <begin position="171"/>
        <end position="181"/>
    </location>
</feature>
<protein>
    <recommendedName>
        <fullName evidence="6">NAC domain-containing protein</fullName>
    </recommendedName>
</protein>
<evidence type="ECO:0000256" key="3">
    <source>
        <dbReference type="ARBA" id="ARBA00023163"/>
    </source>
</evidence>
<dbReference type="EMBL" id="JAJJMA010273906">
    <property type="protein sequence ID" value="MCL7045796.1"/>
    <property type="molecule type" value="Genomic_DNA"/>
</dbReference>
<evidence type="ECO:0000256" key="1">
    <source>
        <dbReference type="ARBA" id="ARBA00023015"/>
    </source>
</evidence>
<keyword evidence="4" id="KW-0539">Nucleus</keyword>
<keyword evidence="8" id="KW-1185">Reference proteome</keyword>
<keyword evidence="3" id="KW-0804">Transcription</keyword>
<dbReference type="GO" id="GO:0006355">
    <property type="term" value="P:regulation of DNA-templated transcription"/>
    <property type="evidence" value="ECO:0007669"/>
    <property type="project" value="InterPro"/>
</dbReference>
<evidence type="ECO:0000313" key="7">
    <source>
        <dbReference type="EMBL" id="MCL7045796.1"/>
    </source>
</evidence>
<reference evidence="7" key="1">
    <citation type="submission" date="2022-03" db="EMBL/GenBank/DDBJ databases">
        <title>A functionally conserved STORR gene fusion in Papaver species that diverged 16.8 million years ago.</title>
        <authorList>
            <person name="Catania T."/>
        </authorList>
    </citation>
    <scope>NUCLEOTIDE SEQUENCE</scope>
    <source>
        <strain evidence="7">S-191538</strain>
    </source>
</reference>
<dbReference type="InterPro" id="IPR003441">
    <property type="entry name" value="NAC-dom"/>
</dbReference>
<evidence type="ECO:0000256" key="4">
    <source>
        <dbReference type="ARBA" id="ARBA00023242"/>
    </source>
</evidence>
<dbReference type="Proteomes" id="UP001177140">
    <property type="component" value="Unassembled WGS sequence"/>
</dbReference>
<comment type="caution">
    <text evidence="7">The sequence shown here is derived from an EMBL/GenBank/DDBJ whole genome shotgun (WGS) entry which is preliminary data.</text>
</comment>
<proteinExistence type="predicted"/>
<dbReference type="PANTHER" id="PTHR31719:SF134">
    <property type="entry name" value="NAC DOMAIN-CONTAINING PROTEIN 104"/>
    <property type="match status" value="1"/>
</dbReference>
<evidence type="ECO:0000313" key="8">
    <source>
        <dbReference type="Proteomes" id="UP001177140"/>
    </source>
</evidence>